<feature type="domain" description="UDENN" evidence="5">
    <location>
        <begin position="1"/>
        <end position="354"/>
    </location>
</feature>
<evidence type="ECO:0000313" key="6">
    <source>
        <dbReference type="EMBL" id="UYV75938.1"/>
    </source>
</evidence>
<gene>
    <name evidence="6" type="ORF">LAZ67_13001869</name>
</gene>
<accession>A0ABY6L4M2</accession>
<dbReference type="InterPro" id="IPR051731">
    <property type="entry name" value="DENND11/AVL9_GEFs"/>
</dbReference>
<name>A0ABY6L4M2_9ARAC</name>
<organism evidence="6 7">
    <name type="scientific">Cordylochernes scorpioides</name>
    <dbReference type="NCBI Taxonomy" id="51811"/>
    <lineage>
        <taxon>Eukaryota</taxon>
        <taxon>Metazoa</taxon>
        <taxon>Ecdysozoa</taxon>
        <taxon>Arthropoda</taxon>
        <taxon>Chelicerata</taxon>
        <taxon>Arachnida</taxon>
        <taxon>Pseudoscorpiones</taxon>
        <taxon>Cheliferoidea</taxon>
        <taxon>Chernetidae</taxon>
        <taxon>Cordylochernes</taxon>
    </lineage>
</organism>
<evidence type="ECO:0000259" key="5">
    <source>
        <dbReference type="PROSITE" id="PS50211"/>
    </source>
</evidence>
<protein>
    <recommendedName>
        <fullName evidence="2">DENN domain-containing protein 11</fullName>
    </recommendedName>
    <alternativeName>
        <fullName evidence="4">Protein LCHN</fullName>
    </alternativeName>
</protein>
<evidence type="ECO:0000256" key="4">
    <source>
        <dbReference type="ARBA" id="ARBA00033400"/>
    </source>
</evidence>
<dbReference type="InterPro" id="IPR018626">
    <property type="entry name" value="LCHN/Anr2"/>
</dbReference>
<dbReference type="PANTHER" id="PTHR31017:SF2">
    <property type="entry name" value="DENN DOMAIN-CONTAINING PROTEIN 11"/>
    <property type="match status" value="1"/>
</dbReference>
<comment type="similarity">
    <text evidence="1">Belongs to the DENND11 family.</text>
</comment>
<keyword evidence="7" id="KW-1185">Reference proteome</keyword>
<dbReference type="PROSITE" id="PS50211">
    <property type="entry name" value="DENN"/>
    <property type="match status" value="1"/>
</dbReference>
<dbReference type="Pfam" id="PF09804">
    <property type="entry name" value="DENND11"/>
    <property type="match status" value="1"/>
</dbReference>
<evidence type="ECO:0000256" key="1">
    <source>
        <dbReference type="ARBA" id="ARBA00007629"/>
    </source>
</evidence>
<evidence type="ECO:0000256" key="3">
    <source>
        <dbReference type="ARBA" id="ARBA00022658"/>
    </source>
</evidence>
<evidence type="ECO:0000313" key="7">
    <source>
        <dbReference type="Proteomes" id="UP001235939"/>
    </source>
</evidence>
<evidence type="ECO:0000256" key="2">
    <source>
        <dbReference type="ARBA" id="ARBA00015743"/>
    </source>
</evidence>
<proteinExistence type="inferred from homology"/>
<dbReference type="InterPro" id="IPR037516">
    <property type="entry name" value="Tripartite_DENN"/>
</dbReference>
<dbReference type="PANTHER" id="PTHR31017">
    <property type="entry name" value="LATE SECRETORY PATHWAY PROTEIN AVL9-RELATED"/>
    <property type="match status" value="1"/>
</dbReference>
<dbReference type="EMBL" id="CP092875">
    <property type="protein sequence ID" value="UYV75938.1"/>
    <property type="molecule type" value="Genomic_DNA"/>
</dbReference>
<keyword evidence="3" id="KW-0344">Guanine-nucleotide releasing factor</keyword>
<sequence length="364" mass="41995">MDVLSYFKKEEYYGYACFESMQVNTDNERGIRMKSLGIMGHSYIQLPKFHTFLAKQLKSESFLLILRIALCHYDKSAIANLEDMSRKILEKPRYYEELVTFYLNAIKKNGDLSKYSSLSDVKVNGPGASFGHFVNFFGENVMLLWKVALLRKRILFFSPPPIGVVCYRVYSTCCLVFHDEQEFSKNLLTPLFYVNVADIPLLGIEKSFVACTTEKIFETKPHLYDAYVDNQNLVLISPQLKKILNINRADRHRFSELCKFRQEFILPSLSSCDRVNADIDDGFNWFKVYFMHTNNILLSTLLNVSRSPNRLWTREHMELTNLDPVHDRAFVEQLAVTYGLDIMVAGCGDALWDSTCSRLCCAAT</sequence>
<dbReference type="Proteomes" id="UP001235939">
    <property type="component" value="Chromosome 13"/>
</dbReference>
<reference evidence="6 7" key="1">
    <citation type="submission" date="2022-01" db="EMBL/GenBank/DDBJ databases">
        <title>A chromosomal length assembly of Cordylochernes scorpioides.</title>
        <authorList>
            <person name="Zeh D."/>
            <person name="Zeh J."/>
        </authorList>
    </citation>
    <scope>NUCLEOTIDE SEQUENCE [LARGE SCALE GENOMIC DNA]</scope>
    <source>
        <strain evidence="6">IN4F17</strain>
        <tissue evidence="6">Whole Body</tissue>
    </source>
</reference>